<sequence length="70" mass="8068">MTTSASQPGKTTVIFHYKENHHQQILNLSQLTALLHADLIFIDEFKEAKKLEKKIWTLDINGSSLNIYLK</sequence>
<dbReference type="AlphaFoldDB" id="A0A1L3MM64"/>
<reference evidence="1 2" key="1">
    <citation type="journal article" date="2016" name="Sci. Rep.">
        <title>Complete genome sequence and transcriptomic analysis of a novel marine strain Bacillus weihaiensis reveals the mechanism of brown algae degradation.</title>
        <authorList>
            <person name="Zhu Y."/>
            <person name="Chen P."/>
            <person name="Bao Y."/>
            <person name="Men Y."/>
            <person name="Zeng Y."/>
            <person name="Yang J."/>
            <person name="Sun J."/>
            <person name="Sun Y."/>
        </authorList>
    </citation>
    <scope>NUCLEOTIDE SEQUENCE [LARGE SCALE GENOMIC DNA]</scope>
    <source>
        <strain evidence="1 2">Alg07</strain>
    </source>
</reference>
<dbReference type="Proteomes" id="UP000181936">
    <property type="component" value="Chromosome"/>
</dbReference>
<name>A0A1L3MM64_9BACI</name>
<accession>A0A1L3MM64</accession>
<dbReference type="RefSeq" id="WP_072578235.1">
    <property type="nucleotide sequence ID" value="NZ_CP016020.1"/>
</dbReference>
<gene>
    <name evidence="1" type="ORF">A9C19_01010</name>
</gene>
<dbReference type="OrthoDB" id="2894066at2"/>
<dbReference type="KEGG" id="bwh:A9C19_01010"/>
<proteinExistence type="predicted"/>
<dbReference type="EMBL" id="CP016020">
    <property type="protein sequence ID" value="APH03448.1"/>
    <property type="molecule type" value="Genomic_DNA"/>
</dbReference>
<keyword evidence="2" id="KW-1185">Reference proteome</keyword>
<evidence type="ECO:0000313" key="1">
    <source>
        <dbReference type="EMBL" id="APH03448.1"/>
    </source>
</evidence>
<protein>
    <submittedName>
        <fullName evidence="1">Uncharacterized protein</fullName>
    </submittedName>
</protein>
<organism evidence="1 2">
    <name type="scientific">Bacillus weihaiensis</name>
    <dbReference type="NCBI Taxonomy" id="1547283"/>
    <lineage>
        <taxon>Bacteria</taxon>
        <taxon>Bacillati</taxon>
        <taxon>Bacillota</taxon>
        <taxon>Bacilli</taxon>
        <taxon>Bacillales</taxon>
        <taxon>Bacillaceae</taxon>
        <taxon>Bacillus</taxon>
    </lineage>
</organism>
<evidence type="ECO:0000313" key="2">
    <source>
        <dbReference type="Proteomes" id="UP000181936"/>
    </source>
</evidence>